<dbReference type="Gene3D" id="3.90.10.10">
    <property type="entry name" value="Cytochrome C3"/>
    <property type="match status" value="1"/>
</dbReference>
<proteinExistence type="predicted"/>
<accession>A0AAW4KYM8</accession>
<name>A0AAW4KYM8_9BACT</name>
<dbReference type="NCBIfam" id="TIGR01904">
    <property type="entry name" value="GSu_C4xC__C2xCH"/>
    <property type="match status" value="7"/>
</dbReference>
<organism evidence="2 3">
    <name type="scientific">Geoanaerobacter pelophilus</name>
    <dbReference type="NCBI Taxonomy" id="60036"/>
    <lineage>
        <taxon>Bacteria</taxon>
        <taxon>Pseudomonadati</taxon>
        <taxon>Thermodesulfobacteriota</taxon>
        <taxon>Desulfuromonadia</taxon>
        <taxon>Geobacterales</taxon>
        <taxon>Geobacteraceae</taxon>
        <taxon>Geoanaerobacter</taxon>
    </lineage>
</organism>
<evidence type="ECO:0000313" key="2">
    <source>
        <dbReference type="EMBL" id="MBT0663738.1"/>
    </source>
</evidence>
<evidence type="ECO:0000256" key="1">
    <source>
        <dbReference type="ARBA" id="ARBA00022729"/>
    </source>
</evidence>
<reference evidence="2 3" key="1">
    <citation type="submission" date="2021-05" db="EMBL/GenBank/DDBJ databases">
        <title>The draft genome of Geobacter pelophilus DSM 12255.</title>
        <authorList>
            <person name="Xu Z."/>
            <person name="Masuda Y."/>
            <person name="Itoh H."/>
            <person name="Senoo K."/>
        </authorList>
    </citation>
    <scope>NUCLEOTIDE SEQUENCE [LARGE SCALE GENOMIC DNA]</scope>
    <source>
        <strain evidence="2 3">DSM 12255</strain>
    </source>
</reference>
<dbReference type="EMBL" id="JAHCVJ010000002">
    <property type="protein sequence ID" value="MBT0663738.1"/>
    <property type="molecule type" value="Genomic_DNA"/>
</dbReference>
<keyword evidence="3" id="KW-1185">Reference proteome</keyword>
<dbReference type="Gene3D" id="1.10.1130.10">
    <property type="entry name" value="Flavocytochrome C3, Chain A"/>
    <property type="match status" value="1"/>
</dbReference>
<sequence>MLGSCSDVSCHFESGTRTWGAANFSSTASCSECHASPGTSTGHTKHDSYYTFATNGCNKCHPDYSSSPTFQHATSAGNRGIKVKLAEGSYSGTGLNYLPSQSGSRLLGNCANLYCHSNGTNNSTFTVQTTPQWGTNLNCSSCHITGTTLSTGTHGKHVNATIATPYACYKCHAATVNGTNAVVSLADHVDRLVTVKYSNTSTAVNGTYNGVNASTGKTALTPGTRAATCTNIYCHSYGTAASGTFRVMSTPRWGGAMPSNCTGCHGGTSAVNGKFRLMSTGRHTKHARGTDYATANTYYNYGCVDCHNATVSDNTTVSNVANHVNNKVDVGFTATWGGSYPSTGHAPGLDTTRTCQNVYCHSNAQDGGQPGTAMVFRNLTGSKTWWGSATSLGCSGCHQSTSGSNLLSGKHSVHVSTTFNPAIGTGLSCGECHSAVRSVAGAWVDRSKHANKLNDYSGAKARGSANYVSSTGVCANLYCHSNGKGTFKSMATDNWFSASTLGCDGCHGSAATYGSPNYASGAAGSLTANSHAAHVKSAADCVNCHYKTTTTGTTIATGSTDHVDMTVDARFKLLPFATISGSYNNVARSCSNTYCHGTGTAPVWGANGTLKCDSCHSNQGAGIQAGGFVGAHQRHAGNAGTYYNYACDQCHATKPVSPLTGAAHAGGAVSTTQAANVVFSNNSTVWRSNVKYGDDAATSFKYRSMYNNPFVGAVTPAYAPGTAQTADKGYAWTNGTCSTVWCHSNAAPAGGTNNYVSPTWTNGALACTACHGGSTGTGGTGLSSIHGRHVSGGTGFAYTCDKCHANTVAAGSNGTLNATTGLATHVNAVKDVNYDAFNTGAGYASQQCSNVYCHSNGKGTFVAPAALRWTTAADGACGTCHSLAATFASNNTHFAHFSSSNGPKLSKTATVGCVECHTYTAENGATHIDKSFNVLTTGNCTTNCHKQIASGAAVAAWSTGAVACRSCHVTTASVISGTTAPLMNNFSSYGHGAGNIGTGKSGNACTDCHDANSSHITGTLGDSNRLKPSFGTGMNKNDNTSCTVCHNTTTVGTAARNLPGHYVAADGKSALGCRNCHNPHGSGTNSHMITNQIAFFSTTTQSISFTGTEFVNLVTNRGLCQVCHRATKYYRAGVAETVHFTTNCLQCHTHAGGGVAAFAASACDSCHGYPPVARNVGYSIKSNIGRLNNYTGAKFEDYSGGGGAHSVAAHVSPTAKPGDGFNACATCHNLGSSAHNGTTPVKSNIANVSVKLTQTKQFKSGTLSIYSSAKFVTPPNNKSGTCFNLNCHIGKSLKWSTEK</sequence>
<dbReference type="PANTHER" id="PTHR35038:SF6">
    <property type="entry name" value="SURFACE LOCALIZED DECAHEME CYTOCHROME C LIPOPROTEIN"/>
    <property type="match status" value="1"/>
</dbReference>
<dbReference type="PANTHER" id="PTHR35038">
    <property type="entry name" value="DISSIMILATORY SULFITE REDUCTASE SIRA"/>
    <property type="match status" value="1"/>
</dbReference>
<dbReference type="InterPro" id="IPR036280">
    <property type="entry name" value="Multihaem_cyt_sf"/>
</dbReference>
<keyword evidence="1" id="KW-0732">Signal</keyword>
<dbReference type="GO" id="GO:0016491">
    <property type="term" value="F:oxidoreductase activity"/>
    <property type="evidence" value="ECO:0007669"/>
    <property type="project" value="TreeGrafter"/>
</dbReference>
<dbReference type="Pfam" id="PF09698">
    <property type="entry name" value="GSu_C4xC__C2xCH"/>
    <property type="match status" value="7"/>
</dbReference>
<evidence type="ECO:0000313" key="3">
    <source>
        <dbReference type="Proteomes" id="UP000811899"/>
    </source>
</evidence>
<dbReference type="SUPFAM" id="SSF48695">
    <property type="entry name" value="Multiheme cytochromes"/>
    <property type="match status" value="5"/>
</dbReference>
<dbReference type="Proteomes" id="UP000811899">
    <property type="component" value="Unassembled WGS sequence"/>
</dbReference>
<comment type="caution">
    <text evidence="2">The sequence shown here is derived from an EMBL/GenBank/DDBJ whole genome shotgun (WGS) entry which is preliminary data.</text>
</comment>
<gene>
    <name evidence="2" type="ORF">KI809_05425</name>
</gene>
<protein>
    <submittedName>
        <fullName evidence="2">CxxxxCH/CxxCH domain-containing protein</fullName>
    </submittedName>
</protein>
<dbReference type="InterPro" id="IPR010176">
    <property type="entry name" value="C4xCH_C2xCH_motif_GEOSU"/>
</dbReference>
<dbReference type="InterPro" id="IPR051829">
    <property type="entry name" value="Multiheme_Cytochr_ET"/>
</dbReference>